<keyword evidence="1" id="KW-0732">Signal</keyword>
<proteinExistence type="predicted"/>
<dbReference type="Proteomes" id="UP000468581">
    <property type="component" value="Unassembled WGS sequence"/>
</dbReference>
<dbReference type="AlphaFoldDB" id="A0A6P0UXR2"/>
<evidence type="ECO:0000313" key="3">
    <source>
        <dbReference type="Proteomes" id="UP000468581"/>
    </source>
</evidence>
<organism evidence="2 3">
    <name type="scientific">Leptobacterium flavescens</name>
    <dbReference type="NCBI Taxonomy" id="472055"/>
    <lineage>
        <taxon>Bacteria</taxon>
        <taxon>Pseudomonadati</taxon>
        <taxon>Bacteroidota</taxon>
        <taxon>Flavobacteriia</taxon>
        <taxon>Flavobacteriales</taxon>
        <taxon>Flavobacteriaceae</taxon>
        <taxon>Leptobacterium</taxon>
    </lineage>
</organism>
<evidence type="ECO:0000313" key="2">
    <source>
        <dbReference type="EMBL" id="NER15246.1"/>
    </source>
</evidence>
<keyword evidence="3" id="KW-1185">Reference proteome</keyword>
<comment type="caution">
    <text evidence="2">The sequence shown here is derived from an EMBL/GenBank/DDBJ whole genome shotgun (WGS) entry which is preliminary data.</text>
</comment>
<reference evidence="2 3" key="1">
    <citation type="submission" date="2020-01" db="EMBL/GenBank/DDBJ databases">
        <title>Leptobacterium flavescens.</title>
        <authorList>
            <person name="Wang G."/>
        </authorList>
    </citation>
    <scope>NUCLEOTIDE SEQUENCE [LARGE SCALE GENOMIC DNA]</scope>
    <source>
        <strain evidence="2 3">KCTC 22160</strain>
    </source>
</reference>
<feature type="chain" id="PRO_5026664025" description="DUF1579 domain-containing protein" evidence="1">
    <location>
        <begin position="20"/>
        <end position="192"/>
    </location>
</feature>
<feature type="signal peptide" evidence="1">
    <location>
        <begin position="1"/>
        <end position="19"/>
    </location>
</feature>
<sequence length="192" mass="22025">MKRYFLCILAILIIGSISAQNYSYEASEAFPFGQKNPKAPEQLKDFAPLIGECDCISETRKADGNWNGPGKMTWRFKYIMNGMAVQDETLKDDGRHSGSIRQFNTDSLKWYVHYYSSVSAVNNLPSWEGGKTDIGSIVLYREQKAPNGMEGFYRLTFYDISNKGYKWIGEWVSTDETIVYPTWKISCTRKED</sequence>
<dbReference type="RefSeq" id="WP_163608535.1">
    <property type="nucleotide sequence ID" value="NZ_JAABOO010000004.1"/>
</dbReference>
<dbReference type="EMBL" id="JAABOO010000004">
    <property type="protein sequence ID" value="NER15246.1"/>
    <property type="molecule type" value="Genomic_DNA"/>
</dbReference>
<accession>A0A6P0UXR2</accession>
<evidence type="ECO:0008006" key="4">
    <source>
        <dbReference type="Google" id="ProtNLM"/>
    </source>
</evidence>
<protein>
    <recommendedName>
        <fullName evidence="4">DUF1579 domain-containing protein</fullName>
    </recommendedName>
</protein>
<gene>
    <name evidence="2" type="ORF">GWK08_17450</name>
</gene>
<evidence type="ECO:0000256" key="1">
    <source>
        <dbReference type="SAM" id="SignalP"/>
    </source>
</evidence>
<name>A0A6P0UXR2_9FLAO</name>